<evidence type="ECO:0000256" key="3">
    <source>
        <dbReference type="ARBA" id="ARBA00022989"/>
    </source>
</evidence>
<proteinExistence type="predicted"/>
<keyword evidence="4 5" id="KW-0472">Membrane</keyword>
<dbReference type="InterPro" id="IPR046862">
    <property type="entry name" value="Rhomboid_2"/>
</dbReference>
<feature type="transmembrane region" description="Helical" evidence="5">
    <location>
        <begin position="99"/>
        <end position="120"/>
    </location>
</feature>
<dbReference type="Proteomes" id="UP000675781">
    <property type="component" value="Unassembled WGS sequence"/>
</dbReference>
<dbReference type="GO" id="GO:0016020">
    <property type="term" value="C:membrane"/>
    <property type="evidence" value="ECO:0007669"/>
    <property type="project" value="UniProtKB-SubCell"/>
</dbReference>
<name>A0A941INM3_9ACTN</name>
<dbReference type="RefSeq" id="WP_212528655.1">
    <property type="nucleotide sequence ID" value="NZ_JAGSOG010000049.1"/>
</dbReference>
<evidence type="ECO:0000256" key="1">
    <source>
        <dbReference type="ARBA" id="ARBA00004141"/>
    </source>
</evidence>
<feature type="transmembrane region" description="Helical" evidence="5">
    <location>
        <begin position="61"/>
        <end position="79"/>
    </location>
</feature>
<keyword evidence="3 5" id="KW-1133">Transmembrane helix</keyword>
<evidence type="ECO:0000313" key="6">
    <source>
        <dbReference type="EMBL" id="MBR7834134.1"/>
    </source>
</evidence>
<evidence type="ECO:0000256" key="2">
    <source>
        <dbReference type="ARBA" id="ARBA00022692"/>
    </source>
</evidence>
<dbReference type="SUPFAM" id="SSF144091">
    <property type="entry name" value="Rhomboid-like"/>
    <property type="match status" value="1"/>
</dbReference>
<comment type="subcellular location">
    <subcellularLocation>
        <location evidence="1">Membrane</location>
        <topology evidence="1">Multi-pass membrane protein</topology>
    </subcellularLocation>
</comment>
<organism evidence="6 7">
    <name type="scientific">Actinospica durhamensis</name>
    <dbReference type="NCBI Taxonomy" id="1508375"/>
    <lineage>
        <taxon>Bacteria</taxon>
        <taxon>Bacillati</taxon>
        <taxon>Actinomycetota</taxon>
        <taxon>Actinomycetes</taxon>
        <taxon>Catenulisporales</taxon>
        <taxon>Actinospicaceae</taxon>
        <taxon>Actinospica</taxon>
    </lineage>
</organism>
<gene>
    <name evidence="6" type="ORF">KDL01_12730</name>
</gene>
<feature type="transmembrane region" description="Helical" evidence="5">
    <location>
        <begin position="20"/>
        <end position="41"/>
    </location>
</feature>
<evidence type="ECO:0000313" key="7">
    <source>
        <dbReference type="Proteomes" id="UP000675781"/>
    </source>
</evidence>
<keyword evidence="7" id="KW-1185">Reference proteome</keyword>
<protein>
    <submittedName>
        <fullName evidence="6">Uncharacterized protein</fullName>
    </submittedName>
</protein>
<sequence length="235" mass="26650">MTLTRAAAGVWHYIRRAPATFCWLVILTITTYIISRVNPAFRDHFLRQRSTNLHELGRNPIRVLVSSAMWIDGGGLWMYYLLYNVFHVPVERMLGTARWFVVVVSAHVGATYLSEGVVYWEVSRGYMSSRAIFTLDVGVSYALAGVQGVLAYLIVQPWCYLYAGLLLTYYGYNLVVNDTFTDLGHFSALLIGFACFPLTRITDYRWDPLAVYRWLREKVRGRGAGRAEAGAKTPG</sequence>
<feature type="transmembrane region" description="Helical" evidence="5">
    <location>
        <begin position="183"/>
        <end position="199"/>
    </location>
</feature>
<evidence type="ECO:0000256" key="4">
    <source>
        <dbReference type="ARBA" id="ARBA00023136"/>
    </source>
</evidence>
<dbReference type="EMBL" id="JAGSOG010000049">
    <property type="protein sequence ID" value="MBR7834134.1"/>
    <property type="molecule type" value="Genomic_DNA"/>
</dbReference>
<dbReference type="AlphaFoldDB" id="A0A941INM3"/>
<accession>A0A941INM3</accession>
<dbReference type="Pfam" id="PF20401">
    <property type="entry name" value="Rhomboid_2"/>
    <property type="match status" value="1"/>
</dbReference>
<keyword evidence="2 5" id="KW-0812">Transmembrane</keyword>
<evidence type="ECO:0000256" key="5">
    <source>
        <dbReference type="SAM" id="Phobius"/>
    </source>
</evidence>
<dbReference type="InterPro" id="IPR035952">
    <property type="entry name" value="Rhomboid-like_sf"/>
</dbReference>
<reference evidence="6" key="1">
    <citation type="submission" date="2021-04" db="EMBL/GenBank/DDBJ databases">
        <title>Genome based classification of Actinospica acidithermotolerans sp. nov., an actinobacterium isolated from an Indonesian hot spring.</title>
        <authorList>
            <person name="Kusuma A.B."/>
            <person name="Putra K.E."/>
            <person name="Nafisah S."/>
            <person name="Loh J."/>
            <person name="Nouioui I."/>
            <person name="Goodfellow M."/>
        </authorList>
    </citation>
    <scope>NUCLEOTIDE SEQUENCE</scope>
    <source>
        <strain evidence="6">CSCA 57</strain>
    </source>
</reference>
<comment type="caution">
    <text evidence="6">The sequence shown here is derived from an EMBL/GenBank/DDBJ whole genome shotgun (WGS) entry which is preliminary data.</text>
</comment>